<evidence type="ECO:0000313" key="9">
    <source>
        <dbReference type="Proteomes" id="UP000223060"/>
    </source>
</evidence>
<evidence type="ECO:0000313" key="8">
    <source>
        <dbReference type="EMBL" id="AQY49654.1"/>
    </source>
</evidence>
<dbReference type="Proteomes" id="UP000223060">
    <property type="component" value="Chromosome"/>
</dbReference>
<evidence type="ECO:0000256" key="4">
    <source>
        <dbReference type="ARBA" id="ARBA00023125"/>
    </source>
</evidence>
<evidence type="ECO:0000256" key="1">
    <source>
        <dbReference type="ARBA" id="ARBA00002190"/>
    </source>
</evidence>
<dbReference type="Pfam" id="PF00872">
    <property type="entry name" value="Transposase_mut"/>
    <property type="match status" value="1"/>
</dbReference>
<keyword evidence="6" id="KW-0814">Transposable element</keyword>
<keyword evidence="5 6" id="KW-0233">DNA recombination</keyword>
<feature type="compositionally biased region" description="Basic and acidic residues" evidence="7">
    <location>
        <begin position="55"/>
        <end position="69"/>
    </location>
</feature>
<reference evidence="9" key="1">
    <citation type="submission" date="2015-03" db="EMBL/GenBank/DDBJ databases">
        <authorList>
            <person name="Ferrari E."/>
            <person name="Walter M.C."/>
            <person name="Huptas C."/>
            <person name="Scherer S."/>
            <person name="Mueller-Herbst S."/>
        </authorList>
    </citation>
    <scope>NUCLEOTIDE SEQUENCE [LARGE SCALE GENOMIC DNA]</scope>
    <source>
        <strain evidence="9">LWP01</strain>
    </source>
</reference>
<evidence type="ECO:0000256" key="7">
    <source>
        <dbReference type="SAM" id="MobiDB-lite"/>
    </source>
</evidence>
<dbReference type="NCBIfam" id="NF033543">
    <property type="entry name" value="transpos_IS256"/>
    <property type="match status" value="1"/>
</dbReference>
<dbReference type="GO" id="GO:0003677">
    <property type="term" value="F:DNA binding"/>
    <property type="evidence" value="ECO:0007669"/>
    <property type="project" value="UniProtKB-UniRule"/>
</dbReference>
<evidence type="ECO:0000256" key="3">
    <source>
        <dbReference type="ARBA" id="ARBA00022578"/>
    </source>
</evidence>
<comment type="function">
    <text evidence="1 6">Required for the transposition of the insertion element.</text>
</comment>
<dbReference type="GO" id="GO:0006313">
    <property type="term" value="P:DNA transposition"/>
    <property type="evidence" value="ECO:0007669"/>
    <property type="project" value="UniProtKB-UniRule"/>
</dbReference>
<evidence type="ECO:0000256" key="2">
    <source>
        <dbReference type="ARBA" id="ARBA00010961"/>
    </source>
</evidence>
<dbReference type="AlphaFoldDB" id="A0A1S7FQH8"/>
<name>A0A1S7FQH8_9LIST</name>
<dbReference type="PANTHER" id="PTHR33217">
    <property type="entry name" value="TRANSPOSASE FOR INSERTION SEQUENCE ELEMENT IS1081"/>
    <property type="match status" value="1"/>
</dbReference>
<dbReference type="GO" id="GO:0004803">
    <property type="term" value="F:transposase activity"/>
    <property type="evidence" value="ECO:0007669"/>
    <property type="project" value="UniProtKB-UniRule"/>
</dbReference>
<evidence type="ECO:0000256" key="6">
    <source>
        <dbReference type="RuleBase" id="RU365089"/>
    </source>
</evidence>
<sequence length="414" mass="47500">MPKKKPDPKTVALAKAIVEEYQPESVEEMQSALKDVFGPLFEQLLQGEMEHHLGYSAHSREDKEDDNRRNGYGTKTVRTSYGEVPIDVPRDRSGTFEPQLIPKRQKDVSAIENKVLAMYARGMSQRDIAKTIEDIYGFQISHEMISNITDTVLSELETWQSRPLSKCYAFLFVDCMYVTIRDGYEAKGYAVYTILGYTLQGDKEILGLWLNESESKNRWMQIFDELKARGVEDVFFLSMDGVSGLEEGAKAIFPTVVVQRCIVHLVRNSLRYVPSKDYKAFTASLKKLYGAPSLKACQSQLETFRQQWSQYPGAIDVWVRNFKHVEQLFDYGSAIRKIMYTTNAVESVHASFRKVTKKGAFPQENALLKVLYLRVKELHSKWSEGHIQNWSLVMNQLLLLDSLENRVSHYISIS</sequence>
<proteinExistence type="inferred from homology"/>
<gene>
    <name evidence="8" type="ORF">UE46_00285</name>
</gene>
<feature type="region of interest" description="Disordered" evidence="7">
    <location>
        <begin position="55"/>
        <end position="76"/>
    </location>
</feature>
<protein>
    <recommendedName>
        <fullName evidence="6">Mutator family transposase</fullName>
    </recommendedName>
</protein>
<keyword evidence="4 6" id="KW-0238">DNA-binding</keyword>
<keyword evidence="9" id="KW-1185">Reference proteome</keyword>
<dbReference type="KEGG" id="lwi:UE46_00285"/>
<comment type="similarity">
    <text evidence="2 6">Belongs to the transposase mutator family.</text>
</comment>
<dbReference type="InterPro" id="IPR001207">
    <property type="entry name" value="Transposase_mutator"/>
</dbReference>
<evidence type="ECO:0000256" key="5">
    <source>
        <dbReference type="ARBA" id="ARBA00023172"/>
    </source>
</evidence>
<dbReference type="EMBL" id="CP011102">
    <property type="protein sequence ID" value="AQY49654.1"/>
    <property type="molecule type" value="Genomic_DNA"/>
</dbReference>
<organism evidence="8 9">
    <name type="scientific">Listeria weihenstephanensis</name>
    <dbReference type="NCBI Taxonomy" id="1006155"/>
    <lineage>
        <taxon>Bacteria</taxon>
        <taxon>Bacillati</taxon>
        <taxon>Bacillota</taxon>
        <taxon>Bacilli</taxon>
        <taxon>Bacillales</taxon>
        <taxon>Listeriaceae</taxon>
        <taxon>Listeria</taxon>
    </lineage>
</organism>
<keyword evidence="3 6" id="KW-0815">Transposition</keyword>
<accession>A0A1S7FQH8</accession>
<dbReference type="RefSeq" id="WP_036060542.1">
    <property type="nucleotide sequence ID" value="NZ_CP011102.1"/>
</dbReference>
<dbReference type="PANTHER" id="PTHR33217:SF8">
    <property type="entry name" value="MUTATOR FAMILY TRANSPOSASE"/>
    <property type="match status" value="1"/>
</dbReference>